<dbReference type="RefSeq" id="WP_024048488.1">
    <property type="nucleotide sequence ID" value="NZ_AZMC01000293.1"/>
</dbReference>
<dbReference type="PANTHER" id="PTHR43738">
    <property type="entry name" value="ABC TRANSPORTER, MEMBRANE PROTEIN"/>
    <property type="match status" value="1"/>
</dbReference>
<dbReference type="Proteomes" id="UP000018840">
    <property type="component" value="Unassembled WGS sequence"/>
</dbReference>
<reference evidence="3 4" key="1">
    <citation type="submission" date="2013-12" db="EMBL/GenBank/DDBJ databases">
        <title>A Varibaculum cambriense genome reconstructed from a premature infant gut community with otherwise low bacterial novelty that shifts toward anaerobic metabolism during the third week of life.</title>
        <authorList>
            <person name="Brown C.T."/>
            <person name="Sharon I."/>
            <person name="Thomas B.C."/>
            <person name="Castelle C.J."/>
            <person name="Morowitz M.J."/>
            <person name="Banfield J.F."/>
        </authorList>
    </citation>
    <scope>NUCLEOTIDE SEQUENCE [LARGE SCALE GENOMIC DNA]</scope>
    <source>
        <strain evidence="4">DORA_17_25</strain>
    </source>
</reference>
<evidence type="ECO:0000313" key="3">
    <source>
        <dbReference type="EMBL" id="ETI86595.1"/>
    </source>
</evidence>
<dbReference type="Pfam" id="PF12704">
    <property type="entry name" value="MacB_PCD"/>
    <property type="match status" value="1"/>
</dbReference>
<evidence type="ECO:0000259" key="2">
    <source>
        <dbReference type="Pfam" id="PF12704"/>
    </source>
</evidence>
<evidence type="ECO:0000256" key="1">
    <source>
        <dbReference type="SAM" id="MobiDB-lite"/>
    </source>
</evidence>
<name>W1TZ25_9FIRM</name>
<feature type="region of interest" description="Disordered" evidence="1">
    <location>
        <begin position="212"/>
        <end position="231"/>
    </location>
</feature>
<proteinExistence type="predicted"/>
<evidence type="ECO:0000313" key="4">
    <source>
        <dbReference type="Proteomes" id="UP000018840"/>
    </source>
</evidence>
<dbReference type="EMBL" id="AZMC01000293">
    <property type="protein sequence ID" value="ETI86595.1"/>
    <property type="molecule type" value="Genomic_DNA"/>
</dbReference>
<sequence>MLRQIAWSELRHRPWQTLLLTLLIALAIASSVFIAALSFGMHYGLTKATEPFPQIVGAKGSANQLVLNTVYLKDRPIGNISGDLYQDVKNNPLVKQAIPLAFGDNWRGFRIVGTENTIFDYRVKPQSEPWLKVAEGRRFNAPFEAVIGDGAAKLLGAKIGDTFQSIHGATAHGHVHKDQTYTIVGILAPVEGPYDHAVLTDIRSVWIAHEHHHDHDHEHEHAADAHEEEHE</sequence>
<feature type="domain" description="MacB-like periplasmic core" evidence="2">
    <location>
        <begin position="17"/>
        <end position="205"/>
    </location>
</feature>
<feature type="non-terminal residue" evidence="3">
    <location>
        <position position="231"/>
    </location>
</feature>
<organism evidence="3 4">
    <name type="scientific">Negativicoccus succinicivorans DORA_17_25</name>
    <dbReference type="NCBI Taxonomy" id="1403945"/>
    <lineage>
        <taxon>Bacteria</taxon>
        <taxon>Bacillati</taxon>
        <taxon>Bacillota</taxon>
        <taxon>Negativicutes</taxon>
        <taxon>Veillonellales</taxon>
        <taxon>Veillonellaceae</taxon>
        <taxon>Negativicoccus</taxon>
    </lineage>
</organism>
<dbReference type="PANTHER" id="PTHR43738:SF2">
    <property type="entry name" value="ABC TRANSPORTER PERMEASE"/>
    <property type="match status" value="1"/>
</dbReference>
<gene>
    <name evidence="3" type="ORF">Q612_NSC00293G0013</name>
</gene>
<protein>
    <submittedName>
        <fullName evidence="3">ABC-type Zn2+ transport system, periplasmic component/surface adhesin</fullName>
    </submittedName>
</protein>
<dbReference type="InterPro" id="IPR051125">
    <property type="entry name" value="ABC-4/HrtB_transporter"/>
</dbReference>
<dbReference type="InterPro" id="IPR025857">
    <property type="entry name" value="MacB_PCD"/>
</dbReference>
<dbReference type="AlphaFoldDB" id="W1TZ25"/>
<comment type="caution">
    <text evidence="3">The sequence shown here is derived from an EMBL/GenBank/DDBJ whole genome shotgun (WGS) entry which is preliminary data.</text>
</comment>
<accession>W1TZ25</accession>